<dbReference type="AlphaFoldDB" id="A0A804JLA5"/>
<sequence length="144" mass="16736">MVKFTVEKLRNIMDKKHDIRNMSVIAHAPDCFLCQIAWLGFAKKYAAKFGVDELKNELKNTDSPTCKRSEERQLTGKAFTKRVMQAWLPASDALIEMISSTFLLLPRHKSIVRRTCTKVHSMMCIHMQSETVIRTALLCRMYRR</sequence>
<proteinExistence type="predicted"/>
<evidence type="ECO:0000313" key="3">
    <source>
        <dbReference type="Proteomes" id="UP000012960"/>
    </source>
</evidence>
<dbReference type="Proteomes" id="UP000012960">
    <property type="component" value="Unplaced"/>
</dbReference>
<evidence type="ECO:0000313" key="1">
    <source>
        <dbReference type="EMBL" id="CAG1847628.1"/>
    </source>
</evidence>
<dbReference type="InParanoid" id="A0A804JLA5"/>
<reference evidence="2" key="2">
    <citation type="submission" date="2021-05" db="UniProtKB">
        <authorList>
            <consortium name="EnsemblPlants"/>
        </authorList>
    </citation>
    <scope>IDENTIFICATION</scope>
    <source>
        <strain evidence="2">subsp. malaccensis</strain>
    </source>
</reference>
<accession>A0A804JLA5</accession>
<dbReference type="EnsemblPlants" id="Ma06_t28100.1">
    <property type="protein sequence ID" value="Ma06_p28100.1"/>
    <property type="gene ID" value="Ma06_g28100"/>
</dbReference>
<dbReference type="EMBL" id="HG996471">
    <property type="protein sequence ID" value="CAG1847628.1"/>
    <property type="molecule type" value="Genomic_DNA"/>
</dbReference>
<organism evidence="2 3">
    <name type="scientific">Musa acuminata subsp. malaccensis</name>
    <name type="common">Wild banana</name>
    <name type="synonym">Musa malaccensis</name>
    <dbReference type="NCBI Taxonomy" id="214687"/>
    <lineage>
        <taxon>Eukaryota</taxon>
        <taxon>Viridiplantae</taxon>
        <taxon>Streptophyta</taxon>
        <taxon>Embryophyta</taxon>
        <taxon>Tracheophyta</taxon>
        <taxon>Spermatophyta</taxon>
        <taxon>Magnoliopsida</taxon>
        <taxon>Liliopsida</taxon>
        <taxon>Zingiberales</taxon>
        <taxon>Musaceae</taxon>
        <taxon>Musa</taxon>
    </lineage>
</organism>
<reference evidence="1" key="1">
    <citation type="submission" date="2021-03" db="EMBL/GenBank/DDBJ databases">
        <authorList>
            <consortium name="Genoscope - CEA"/>
            <person name="William W."/>
        </authorList>
    </citation>
    <scope>NUCLEOTIDE SEQUENCE</scope>
    <source>
        <strain evidence="1">Doubled-haploid Pahang</strain>
    </source>
</reference>
<name>A0A804JLA5_MUSAM</name>
<protein>
    <submittedName>
        <fullName evidence="1">(wild Malaysian banana) hypothetical protein</fullName>
    </submittedName>
</protein>
<dbReference type="Gramene" id="Ma06_t28100.1">
    <property type="protein sequence ID" value="Ma06_p28100.1"/>
    <property type="gene ID" value="Ma06_g28100"/>
</dbReference>
<keyword evidence="3" id="KW-1185">Reference proteome</keyword>
<gene>
    <name evidence="1" type="ORF">GSMUA_174230.1</name>
</gene>
<evidence type="ECO:0000313" key="2">
    <source>
        <dbReference type="EnsemblPlants" id="Ma06_p28100.1"/>
    </source>
</evidence>